<sequence length="170" mass="17688">MSGAGRPEDTVVDAAGLTLGVVCTRWHEPITEPMLERALGAAKACGIDQPVVVRVAGALELPVVAQQLARDLDAVVVLGAVIRGETAHFDYVCDSVTAGVTRVALDESTPVGNGVLTCDNIEQAMQRSGLPGSREDKGWEATVAALDTALTLRGLRHHGHAGYGLEHSGS</sequence>
<evidence type="ECO:0000256" key="3">
    <source>
        <dbReference type="ARBA" id="ARBA00012664"/>
    </source>
</evidence>
<feature type="binding site" evidence="7">
    <location>
        <position position="113"/>
    </location>
    <ligand>
        <name>5-amino-6-(D-ribitylamino)uracil</name>
        <dbReference type="ChEBI" id="CHEBI:15934"/>
    </ligand>
</feature>
<evidence type="ECO:0000256" key="1">
    <source>
        <dbReference type="ARBA" id="ARBA00004917"/>
    </source>
</evidence>
<comment type="similarity">
    <text evidence="2 7">Belongs to the DMRL synthase family.</text>
</comment>
<comment type="catalytic activity">
    <reaction evidence="6 7">
        <text>(2S)-2-hydroxy-3-oxobutyl phosphate + 5-amino-6-(D-ribitylamino)uracil = 6,7-dimethyl-8-(1-D-ribityl)lumazine + phosphate + 2 H2O + H(+)</text>
        <dbReference type="Rhea" id="RHEA:26152"/>
        <dbReference type="ChEBI" id="CHEBI:15377"/>
        <dbReference type="ChEBI" id="CHEBI:15378"/>
        <dbReference type="ChEBI" id="CHEBI:15934"/>
        <dbReference type="ChEBI" id="CHEBI:43474"/>
        <dbReference type="ChEBI" id="CHEBI:58201"/>
        <dbReference type="ChEBI" id="CHEBI:58830"/>
        <dbReference type="EC" id="2.5.1.78"/>
    </reaction>
</comment>
<dbReference type="InterPro" id="IPR002180">
    <property type="entry name" value="LS/RS"/>
</dbReference>
<feature type="binding site" evidence="7">
    <location>
        <begin position="85"/>
        <end position="86"/>
    </location>
    <ligand>
        <name>(2S)-2-hydroxy-3-oxobutyl phosphate</name>
        <dbReference type="ChEBI" id="CHEBI:58830"/>
    </ligand>
</feature>
<protein>
    <recommendedName>
        <fullName evidence="3 7">6,7-dimethyl-8-ribityllumazine synthase</fullName>
        <shortName evidence="7">DMRL synthase</shortName>
        <shortName evidence="7">LS</shortName>
        <shortName evidence="7">Lumazine synthase</shortName>
        <ecNumber evidence="3 7">2.5.1.78</ecNumber>
    </recommendedName>
</protein>
<organism evidence="8 9">
    <name type="scientific">Actinomadura algeriensis</name>
    <dbReference type="NCBI Taxonomy" id="1679523"/>
    <lineage>
        <taxon>Bacteria</taxon>
        <taxon>Bacillati</taxon>
        <taxon>Actinomycetota</taxon>
        <taxon>Actinomycetes</taxon>
        <taxon>Streptosporangiales</taxon>
        <taxon>Thermomonosporaceae</taxon>
        <taxon>Actinomadura</taxon>
    </lineage>
</organism>
<evidence type="ECO:0000313" key="9">
    <source>
        <dbReference type="Proteomes" id="UP000627838"/>
    </source>
</evidence>
<proteinExistence type="inferred from homology"/>
<dbReference type="CDD" id="cd09209">
    <property type="entry name" value="Lumazine_synthase-I"/>
    <property type="match status" value="1"/>
</dbReference>
<feature type="binding site" evidence="7">
    <location>
        <begin position="58"/>
        <end position="60"/>
    </location>
    <ligand>
        <name>5-amino-6-(D-ribitylamino)uracil</name>
        <dbReference type="ChEBI" id="CHEBI:15934"/>
    </ligand>
</feature>
<feature type="active site" description="Proton donor" evidence="7">
    <location>
        <position position="88"/>
    </location>
</feature>
<keyword evidence="9" id="KW-1185">Reference proteome</keyword>
<dbReference type="PANTHER" id="PTHR21058">
    <property type="entry name" value="6,7-DIMETHYL-8-RIBITYLLUMAZINE SYNTHASE DMRL SYNTHASE LUMAZINE SYNTHASE"/>
    <property type="match status" value="1"/>
</dbReference>
<evidence type="ECO:0000256" key="5">
    <source>
        <dbReference type="ARBA" id="ARBA00022679"/>
    </source>
</evidence>
<evidence type="ECO:0000256" key="4">
    <source>
        <dbReference type="ARBA" id="ARBA00022619"/>
    </source>
</evidence>
<feature type="binding site" evidence="7">
    <location>
        <position position="127"/>
    </location>
    <ligand>
        <name>(2S)-2-hydroxy-3-oxobutyl phosphate</name>
        <dbReference type="ChEBI" id="CHEBI:58830"/>
    </ligand>
</feature>
<dbReference type="Gene3D" id="3.40.50.960">
    <property type="entry name" value="Lumazine/riboflavin synthase"/>
    <property type="match status" value="1"/>
</dbReference>
<evidence type="ECO:0000256" key="6">
    <source>
        <dbReference type="ARBA" id="ARBA00048785"/>
    </source>
</evidence>
<evidence type="ECO:0000256" key="2">
    <source>
        <dbReference type="ARBA" id="ARBA00007424"/>
    </source>
</evidence>
<feature type="binding site" evidence="7">
    <location>
        <position position="26"/>
    </location>
    <ligand>
        <name>5-amino-6-(D-ribitylamino)uracil</name>
        <dbReference type="ChEBI" id="CHEBI:15934"/>
    </ligand>
</feature>
<reference evidence="8 9" key="1">
    <citation type="submission" date="2020-10" db="EMBL/GenBank/DDBJ databases">
        <title>Sequencing the genomes of 1000 actinobacteria strains.</title>
        <authorList>
            <person name="Klenk H.-P."/>
        </authorList>
    </citation>
    <scope>NUCLEOTIDE SEQUENCE [LARGE SCALE GENOMIC DNA]</scope>
    <source>
        <strain evidence="8 9">DSM 46744</strain>
    </source>
</reference>
<keyword evidence="5 7" id="KW-0808">Transferase</keyword>
<name>A0ABR9JXC9_9ACTN</name>
<dbReference type="InterPro" id="IPR036467">
    <property type="entry name" value="LS/RS_sf"/>
</dbReference>
<keyword evidence="4 7" id="KW-0686">Riboflavin biosynthesis</keyword>
<dbReference type="Pfam" id="PF00885">
    <property type="entry name" value="DMRL_synthase"/>
    <property type="match status" value="1"/>
</dbReference>
<dbReference type="RefSeq" id="WP_192761477.1">
    <property type="nucleotide sequence ID" value="NZ_JADBDZ010000001.1"/>
</dbReference>
<dbReference type="HAMAP" id="MF_00178">
    <property type="entry name" value="Lumazine_synth"/>
    <property type="match status" value="1"/>
</dbReference>
<dbReference type="EMBL" id="JADBDZ010000001">
    <property type="protein sequence ID" value="MBE1535234.1"/>
    <property type="molecule type" value="Genomic_DNA"/>
</dbReference>
<dbReference type="SUPFAM" id="SSF52121">
    <property type="entry name" value="Lumazine synthase"/>
    <property type="match status" value="1"/>
</dbReference>
<gene>
    <name evidence="7" type="primary">ribH</name>
    <name evidence="8" type="ORF">H4W34_005067</name>
</gene>
<dbReference type="NCBIfam" id="TIGR00114">
    <property type="entry name" value="lumazine-synth"/>
    <property type="match status" value="1"/>
</dbReference>
<feature type="binding site" evidence="7">
    <location>
        <begin position="80"/>
        <end position="82"/>
    </location>
    <ligand>
        <name>5-amino-6-(D-ribitylamino)uracil</name>
        <dbReference type="ChEBI" id="CHEBI:15934"/>
    </ligand>
</feature>
<dbReference type="EC" id="2.5.1.78" evidence="3 7"/>
<comment type="function">
    <text evidence="7">Catalyzes the formation of 6,7-dimethyl-8-ribityllumazine by condensation of 5-amino-6-(D-ribitylamino)uracil with 3,4-dihydroxy-2-butanone 4-phosphate. This is the penultimate step in the biosynthesis of riboflavin.</text>
</comment>
<dbReference type="InterPro" id="IPR034964">
    <property type="entry name" value="LS"/>
</dbReference>
<dbReference type="GO" id="GO:0000906">
    <property type="term" value="F:6,7-dimethyl-8-ribityllumazine synthase activity"/>
    <property type="evidence" value="ECO:0007669"/>
    <property type="project" value="UniProtKB-EC"/>
</dbReference>
<dbReference type="PANTHER" id="PTHR21058:SF0">
    <property type="entry name" value="6,7-DIMETHYL-8-RIBITYLLUMAZINE SYNTHASE"/>
    <property type="match status" value="1"/>
</dbReference>
<evidence type="ECO:0000256" key="7">
    <source>
        <dbReference type="HAMAP-Rule" id="MF_00178"/>
    </source>
</evidence>
<comment type="caution">
    <text evidence="8">The sequence shown here is derived from an EMBL/GenBank/DDBJ whole genome shotgun (WGS) entry which is preliminary data.</text>
</comment>
<dbReference type="Proteomes" id="UP000627838">
    <property type="component" value="Unassembled WGS sequence"/>
</dbReference>
<evidence type="ECO:0000313" key="8">
    <source>
        <dbReference type="EMBL" id="MBE1535234.1"/>
    </source>
</evidence>
<comment type="pathway">
    <text evidence="1 7">Cofactor biosynthesis; riboflavin biosynthesis; riboflavin from 2-hydroxy-3-oxobutyl phosphate and 5-amino-6-(D-ribitylamino)uracil: step 1/2.</text>
</comment>
<accession>A0ABR9JXC9</accession>